<evidence type="ECO:0000313" key="2">
    <source>
        <dbReference type="EMBL" id="GET44537.1"/>
    </source>
</evidence>
<proteinExistence type="predicted"/>
<sequence>MYVPTNFSQAFAQIQHHSFLEKLLKPLGQWLDGIEVHNPQLALWLCKIIPNQCPFARDIQLFGQTLFHIPPLCKLNPL</sequence>
<organism evidence="2 3">
    <name type="scientific">Microseira wollei NIES-4236</name>
    <dbReference type="NCBI Taxonomy" id="2530354"/>
    <lineage>
        <taxon>Bacteria</taxon>
        <taxon>Bacillati</taxon>
        <taxon>Cyanobacteriota</taxon>
        <taxon>Cyanophyceae</taxon>
        <taxon>Oscillatoriophycideae</taxon>
        <taxon>Aerosakkonematales</taxon>
        <taxon>Aerosakkonemataceae</taxon>
        <taxon>Microseira</taxon>
    </lineage>
</organism>
<evidence type="ECO:0000259" key="1">
    <source>
        <dbReference type="Pfam" id="PF06967"/>
    </source>
</evidence>
<dbReference type="Pfam" id="PF06967">
    <property type="entry name" value="Mo-nitro_C"/>
    <property type="match status" value="1"/>
</dbReference>
<dbReference type="AlphaFoldDB" id="A0AAV3XNM8"/>
<evidence type="ECO:0000313" key="3">
    <source>
        <dbReference type="Proteomes" id="UP001050975"/>
    </source>
</evidence>
<accession>A0AAV3XNM8</accession>
<feature type="domain" description="Mo-dependent nitrogenase C-terminal" evidence="1">
    <location>
        <begin position="23"/>
        <end position="78"/>
    </location>
</feature>
<dbReference type="InterPro" id="IPR009717">
    <property type="entry name" value="Mo-dep_Nase_C"/>
</dbReference>
<reference evidence="2" key="1">
    <citation type="submission" date="2019-10" db="EMBL/GenBank/DDBJ databases">
        <title>Draft genome sequece of Microseira wollei NIES-4236.</title>
        <authorList>
            <person name="Yamaguchi H."/>
            <person name="Suzuki S."/>
            <person name="Kawachi M."/>
        </authorList>
    </citation>
    <scope>NUCLEOTIDE SEQUENCE</scope>
    <source>
        <strain evidence="2">NIES-4236</strain>
    </source>
</reference>
<protein>
    <recommendedName>
        <fullName evidence="1">Mo-dependent nitrogenase C-terminal domain-containing protein</fullName>
    </recommendedName>
</protein>
<dbReference type="EMBL" id="BLAY01000399">
    <property type="protein sequence ID" value="GET44537.1"/>
    <property type="molecule type" value="Genomic_DNA"/>
</dbReference>
<gene>
    <name evidence="2" type="ORF">MiSe_93670</name>
</gene>
<comment type="caution">
    <text evidence="2">The sequence shown here is derived from an EMBL/GenBank/DDBJ whole genome shotgun (WGS) entry which is preliminary data.</text>
</comment>
<dbReference type="Proteomes" id="UP001050975">
    <property type="component" value="Unassembled WGS sequence"/>
</dbReference>
<name>A0AAV3XNM8_9CYAN</name>
<dbReference type="RefSeq" id="WP_307731691.1">
    <property type="nucleotide sequence ID" value="NZ_BLAY01000399.1"/>
</dbReference>
<keyword evidence="3" id="KW-1185">Reference proteome</keyword>